<name>A0AAE6WZC8_9STAP</name>
<sequence length="51" mass="6117">MTLLASFKAIVEQYEDVDGKIWDNPELREFKKMYVGKKLNEIENADKYIYE</sequence>
<protein>
    <submittedName>
        <fullName evidence="1">Uncharacterized protein</fullName>
    </submittedName>
</protein>
<reference evidence="1" key="1">
    <citation type="journal article" date="2020" name="Antimicrob. Agents Chemother.">
        <title>The novel macrolide resistance genes mef(D), msr(F) and msr(H) are present on resistance islands in Macrococcus canis, Macrococcus caseolyticus and Staphylococcus aureus.</title>
        <authorList>
            <person name="Schwendener S."/>
            <person name="Dona V."/>
            <person name="Perreten V."/>
        </authorList>
    </citation>
    <scope>NUCLEOTIDE SEQUENCE</scope>
    <source>
        <strain evidence="1">Epi0076A</strain>
    </source>
</reference>
<organism evidence="1 2">
    <name type="scientific">Macrococcoides canis</name>
    <dbReference type="NCBI Taxonomy" id="1855823"/>
    <lineage>
        <taxon>Bacteria</taxon>
        <taxon>Bacillati</taxon>
        <taxon>Bacillota</taxon>
        <taxon>Bacilli</taxon>
        <taxon>Bacillales</taxon>
        <taxon>Staphylococcaceae</taxon>
        <taxon>Macrococcoides</taxon>
    </lineage>
</organism>
<gene>
    <name evidence="1" type="ORF">GTN30_02960</name>
</gene>
<accession>A0AAE6WZC8</accession>
<proteinExistence type="predicted"/>
<evidence type="ECO:0000313" key="1">
    <source>
        <dbReference type="EMBL" id="QIH77616.1"/>
    </source>
</evidence>
<dbReference type="EMBL" id="CP047363">
    <property type="protein sequence ID" value="QIH77616.1"/>
    <property type="molecule type" value="Genomic_DNA"/>
</dbReference>
<dbReference type="AlphaFoldDB" id="A0AAE6WZC8"/>
<dbReference type="RefSeq" id="WP_158290666.1">
    <property type="nucleotide sequence ID" value="NZ_CP035309.1"/>
</dbReference>
<dbReference type="Proteomes" id="UP000501122">
    <property type="component" value="Chromosome"/>
</dbReference>
<evidence type="ECO:0000313" key="2">
    <source>
        <dbReference type="Proteomes" id="UP000501122"/>
    </source>
</evidence>